<keyword evidence="6" id="KW-0238">DNA-binding</keyword>
<dbReference type="Gene3D" id="1.20.58.190">
    <property type="entry name" value="Translin, domain 1"/>
    <property type="match status" value="1"/>
</dbReference>
<accession>A0AAN8MKU9</accession>
<comment type="caution">
    <text evidence="8">The sequence shown here is derived from an EMBL/GenBank/DDBJ whole genome shotgun (WGS) entry which is preliminary data.</text>
</comment>
<evidence type="ECO:0000256" key="4">
    <source>
        <dbReference type="ARBA" id="ARBA00022490"/>
    </source>
</evidence>
<dbReference type="Gene3D" id="1.20.58.200">
    <property type="entry name" value="Translin, domain 2"/>
    <property type="match status" value="1"/>
</dbReference>
<evidence type="ECO:0000313" key="8">
    <source>
        <dbReference type="EMBL" id="KAK6339550.1"/>
    </source>
</evidence>
<dbReference type="GO" id="GO:0003723">
    <property type="term" value="F:RNA binding"/>
    <property type="evidence" value="ECO:0007669"/>
    <property type="project" value="UniProtKB-KW"/>
</dbReference>
<comment type="subcellular location">
    <subcellularLocation>
        <location evidence="2">Cytoplasm</location>
    </subcellularLocation>
    <subcellularLocation>
        <location evidence="1">Nucleus</location>
    </subcellularLocation>
</comment>
<dbReference type="EMBL" id="JAVHNR010000006">
    <property type="protein sequence ID" value="KAK6339550.1"/>
    <property type="molecule type" value="Genomic_DNA"/>
</dbReference>
<evidence type="ECO:0000256" key="3">
    <source>
        <dbReference type="ARBA" id="ARBA00005902"/>
    </source>
</evidence>
<keyword evidence="9" id="KW-1185">Reference proteome</keyword>
<sequence length="251" mass="28467">MAELTNPSVDGMIDPEIFKQVQNDIDEDIKVRDEIRGLLKSLDKHDRSIQSVLSRVHAVPGSSLAALLASAKPFFEQQRETLKELDAVASKYPYYKYNVLWTREIQAVSYGIVLAGWLGAFTPENEERKEGVLMTIKEVGEKLGIPVNVKGTDVFHLTLEEYLHSLINLIEELTRLAVNSVTLGDYQRPMLISRFVKDLHAGFQLLNLKNDALRRRSDSIKYNVKKIEDVVYDLALRKLINQTDNQAAPSQ</sequence>
<proteinExistence type="inferred from homology"/>
<evidence type="ECO:0008006" key="10">
    <source>
        <dbReference type="Google" id="ProtNLM"/>
    </source>
</evidence>
<evidence type="ECO:0000256" key="2">
    <source>
        <dbReference type="ARBA" id="ARBA00004496"/>
    </source>
</evidence>
<dbReference type="FunFam" id="1.20.58.200:FF:000002">
    <property type="entry name" value="Putative translin"/>
    <property type="match status" value="1"/>
</dbReference>
<dbReference type="InterPro" id="IPR002848">
    <property type="entry name" value="Translin_fam"/>
</dbReference>
<dbReference type="AlphaFoldDB" id="A0AAN8MKU9"/>
<keyword evidence="4" id="KW-0963">Cytoplasm</keyword>
<dbReference type="SUPFAM" id="SSF74784">
    <property type="entry name" value="Translin"/>
    <property type="match status" value="1"/>
</dbReference>
<protein>
    <recommendedName>
        <fullName evidence="10">Translin</fullName>
    </recommendedName>
</protein>
<dbReference type="GO" id="GO:0016070">
    <property type="term" value="P:RNA metabolic process"/>
    <property type="evidence" value="ECO:0007669"/>
    <property type="project" value="InterPro"/>
</dbReference>
<keyword evidence="5" id="KW-0694">RNA-binding</keyword>
<name>A0AAN8MKU9_9PEZI</name>
<dbReference type="GO" id="GO:0003697">
    <property type="term" value="F:single-stranded DNA binding"/>
    <property type="evidence" value="ECO:0007669"/>
    <property type="project" value="InterPro"/>
</dbReference>
<dbReference type="InterPro" id="IPR033956">
    <property type="entry name" value="Translin"/>
</dbReference>
<evidence type="ECO:0000256" key="1">
    <source>
        <dbReference type="ARBA" id="ARBA00004123"/>
    </source>
</evidence>
<evidence type="ECO:0000256" key="7">
    <source>
        <dbReference type="ARBA" id="ARBA00023242"/>
    </source>
</evidence>
<dbReference type="InterPro" id="IPR016069">
    <property type="entry name" value="Translin_C"/>
</dbReference>
<dbReference type="GO" id="GO:0005737">
    <property type="term" value="C:cytoplasm"/>
    <property type="evidence" value="ECO:0007669"/>
    <property type="project" value="UniProtKB-SubCell"/>
</dbReference>
<gene>
    <name evidence="8" type="ORF">TWF718_008953</name>
</gene>
<dbReference type="InterPro" id="IPR016068">
    <property type="entry name" value="Translin_N"/>
</dbReference>
<dbReference type="InterPro" id="IPR036081">
    <property type="entry name" value="Translin_sf"/>
</dbReference>
<dbReference type="GO" id="GO:0043565">
    <property type="term" value="F:sequence-specific DNA binding"/>
    <property type="evidence" value="ECO:0007669"/>
    <property type="project" value="InterPro"/>
</dbReference>
<reference evidence="8 9" key="1">
    <citation type="submission" date="2019-10" db="EMBL/GenBank/DDBJ databases">
        <authorList>
            <person name="Palmer J.M."/>
        </authorList>
    </citation>
    <scope>NUCLEOTIDE SEQUENCE [LARGE SCALE GENOMIC DNA]</scope>
    <source>
        <strain evidence="8 9">TWF718</strain>
    </source>
</reference>
<dbReference type="CDD" id="cd14819">
    <property type="entry name" value="Translin"/>
    <property type="match status" value="1"/>
</dbReference>
<keyword evidence="7" id="KW-0539">Nucleus</keyword>
<dbReference type="Proteomes" id="UP001313282">
    <property type="component" value="Unassembled WGS sequence"/>
</dbReference>
<evidence type="ECO:0000313" key="9">
    <source>
        <dbReference type="Proteomes" id="UP001313282"/>
    </source>
</evidence>
<comment type="similarity">
    <text evidence="3">Belongs to the translin family.</text>
</comment>
<dbReference type="Pfam" id="PF01997">
    <property type="entry name" value="Translin"/>
    <property type="match status" value="1"/>
</dbReference>
<dbReference type="PANTHER" id="PTHR10741">
    <property type="entry name" value="TRANSLIN AND TRANSLIN ASSOCIATED PROTEIN X"/>
    <property type="match status" value="1"/>
</dbReference>
<organism evidence="8 9">
    <name type="scientific">Orbilia javanica</name>
    <dbReference type="NCBI Taxonomy" id="47235"/>
    <lineage>
        <taxon>Eukaryota</taxon>
        <taxon>Fungi</taxon>
        <taxon>Dikarya</taxon>
        <taxon>Ascomycota</taxon>
        <taxon>Pezizomycotina</taxon>
        <taxon>Orbiliomycetes</taxon>
        <taxon>Orbiliales</taxon>
        <taxon>Orbiliaceae</taxon>
        <taxon>Orbilia</taxon>
    </lineage>
</organism>
<dbReference type="GO" id="GO:0005634">
    <property type="term" value="C:nucleus"/>
    <property type="evidence" value="ECO:0007669"/>
    <property type="project" value="UniProtKB-SubCell"/>
</dbReference>
<evidence type="ECO:0000256" key="5">
    <source>
        <dbReference type="ARBA" id="ARBA00022884"/>
    </source>
</evidence>
<evidence type="ECO:0000256" key="6">
    <source>
        <dbReference type="ARBA" id="ARBA00023125"/>
    </source>
</evidence>